<dbReference type="OrthoDB" id="10062389at2759"/>
<dbReference type="PANTHER" id="PTHR33332">
    <property type="entry name" value="REVERSE TRANSCRIPTASE DOMAIN-CONTAINING PROTEIN"/>
    <property type="match status" value="1"/>
</dbReference>
<dbReference type="Proteomes" id="UP000014760">
    <property type="component" value="Unassembled WGS sequence"/>
</dbReference>
<feature type="non-terminal residue" evidence="1">
    <location>
        <position position="1"/>
    </location>
</feature>
<dbReference type="EnsemblMetazoa" id="CapteT69232">
    <property type="protein sequence ID" value="CapteP69232"/>
    <property type="gene ID" value="CapteG69232"/>
</dbReference>
<sequence length="97" mass="11489">FADDTNLFYSERKVNECISKINYEMLNLLQWIQANKLSLSIEKTQYIISSKKRAPGNHQTLLIDGEIIKRVDSFQFLGVIIDDRLSWRQHISYIRKK</sequence>
<reference evidence="2" key="3">
    <citation type="submission" date="2015-06" db="UniProtKB">
        <authorList>
            <consortium name="EnsemblMetazoa"/>
        </authorList>
    </citation>
    <scope>IDENTIFICATION</scope>
</reference>
<name>R7U6N0_CAPTE</name>
<feature type="non-terminal residue" evidence="1">
    <location>
        <position position="97"/>
    </location>
</feature>
<evidence type="ECO:0000313" key="2">
    <source>
        <dbReference type="EnsemblMetazoa" id="CapteP69232"/>
    </source>
</evidence>
<evidence type="ECO:0000313" key="3">
    <source>
        <dbReference type="Proteomes" id="UP000014760"/>
    </source>
</evidence>
<proteinExistence type="predicted"/>
<dbReference type="EMBL" id="AMQN01025283">
    <property type="status" value="NOT_ANNOTATED_CDS"/>
    <property type="molecule type" value="Genomic_DNA"/>
</dbReference>
<reference evidence="3" key="1">
    <citation type="submission" date="2012-12" db="EMBL/GenBank/DDBJ databases">
        <authorList>
            <person name="Hellsten U."/>
            <person name="Grimwood J."/>
            <person name="Chapman J.A."/>
            <person name="Shapiro H."/>
            <person name="Aerts A."/>
            <person name="Otillar R.P."/>
            <person name="Terry A.Y."/>
            <person name="Boore J.L."/>
            <person name="Simakov O."/>
            <person name="Marletaz F."/>
            <person name="Cho S.-J."/>
            <person name="Edsinger-Gonzales E."/>
            <person name="Havlak P."/>
            <person name="Kuo D.-H."/>
            <person name="Larsson T."/>
            <person name="Lv J."/>
            <person name="Arendt D."/>
            <person name="Savage R."/>
            <person name="Osoegawa K."/>
            <person name="de Jong P."/>
            <person name="Lindberg D.R."/>
            <person name="Seaver E.C."/>
            <person name="Weisblat D.A."/>
            <person name="Putnam N.H."/>
            <person name="Grigoriev I.V."/>
            <person name="Rokhsar D.S."/>
        </authorList>
    </citation>
    <scope>NUCLEOTIDE SEQUENCE</scope>
    <source>
        <strain evidence="3">I ESC-2004</strain>
    </source>
</reference>
<keyword evidence="3" id="KW-1185">Reference proteome</keyword>
<gene>
    <name evidence="1" type="ORF">CAPTEDRAFT_69232</name>
</gene>
<dbReference type="STRING" id="283909.R7U6N0"/>
<accession>R7U6N0</accession>
<organism evidence="1">
    <name type="scientific">Capitella teleta</name>
    <name type="common">Polychaete worm</name>
    <dbReference type="NCBI Taxonomy" id="283909"/>
    <lineage>
        <taxon>Eukaryota</taxon>
        <taxon>Metazoa</taxon>
        <taxon>Spiralia</taxon>
        <taxon>Lophotrochozoa</taxon>
        <taxon>Annelida</taxon>
        <taxon>Polychaeta</taxon>
        <taxon>Sedentaria</taxon>
        <taxon>Scolecida</taxon>
        <taxon>Capitellidae</taxon>
        <taxon>Capitella</taxon>
    </lineage>
</organism>
<dbReference type="HOGENOM" id="CLU_2352535_0_0_1"/>
<reference evidence="1 3" key="2">
    <citation type="journal article" date="2013" name="Nature">
        <title>Insights into bilaterian evolution from three spiralian genomes.</title>
        <authorList>
            <person name="Simakov O."/>
            <person name="Marletaz F."/>
            <person name="Cho S.J."/>
            <person name="Edsinger-Gonzales E."/>
            <person name="Havlak P."/>
            <person name="Hellsten U."/>
            <person name="Kuo D.H."/>
            <person name="Larsson T."/>
            <person name="Lv J."/>
            <person name="Arendt D."/>
            <person name="Savage R."/>
            <person name="Osoegawa K."/>
            <person name="de Jong P."/>
            <person name="Grimwood J."/>
            <person name="Chapman J.A."/>
            <person name="Shapiro H."/>
            <person name="Aerts A."/>
            <person name="Otillar R.P."/>
            <person name="Terry A.Y."/>
            <person name="Boore J.L."/>
            <person name="Grigoriev I.V."/>
            <person name="Lindberg D.R."/>
            <person name="Seaver E.C."/>
            <person name="Weisblat D.A."/>
            <person name="Putnam N.H."/>
            <person name="Rokhsar D.S."/>
        </authorList>
    </citation>
    <scope>NUCLEOTIDE SEQUENCE</scope>
    <source>
        <strain evidence="1 3">I ESC-2004</strain>
    </source>
</reference>
<dbReference type="EMBL" id="KB304477">
    <property type="protein sequence ID" value="ELU02010.1"/>
    <property type="molecule type" value="Genomic_DNA"/>
</dbReference>
<dbReference type="AlphaFoldDB" id="R7U6N0"/>
<protein>
    <recommendedName>
        <fullName evidence="4">Reverse transcriptase domain-containing protein</fullName>
    </recommendedName>
</protein>
<evidence type="ECO:0000313" key="1">
    <source>
        <dbReference type="EMBL" id="ELU02010.1"/>
    </source>
</evidence>
<evidence type="ECO:0008006" key="4">
    <source>
        <dbReference type="Google" id="ProtNLM"/>
    </source>
</evidence>